<organism evidence="1 2">
    <name type="scientific">Stephania cephalantha</name>
    <dbReference type="NCBI Taxonomy" id="152367"/>
    <lineage>
        <taxon>Eukaryota</taxon>
        <taxon>Viridiplantae</taxon>
        <taxon>Streptophyta</taxon>
        <taxon>Embryophyta</taxon>
        <taxon>Tracheophyta</taxon>
        <taxon>Spermatophyta</taxon>
        <taxon>Magnoliopsida</taxon>
        <taxon>Ranunculales</taxon>
        <taxon>Menispermaceae</taxon>
        <taxon>Menispermoideae</taxon>
        <taxon>Cissampelideae</taxon>
        <taxon>Stephania</taxon>
    </lineage>
</organism>
<evidence type="ECO:0000313" key="2">
    <source>
        <dbReference type="Proteomes" id="UP001419268"/>
    </source>
</evidence>
<comment type="caution">
    <text evidence="1">The sequence shown here is derived from an EMBL/GenBank/DDBJ whole genome shotgun (WGS) entry which is preliminary data.</text>
</comment>
<dbReference type="Proteomes" id="UP001419268">
    <property type="component" value="Unassembled WGS sequence"/>
</dbReference>
<name>A0AAP0DX80_9MAGN</name>
<keyword evidence="2" id="KW-1185">Reference proteome</keyword>
<dbReference type="EMBL" id="JBBNAG010000013">
    <property type="protein sequence ID" value="KAK9082759.1"/>
    <property type="molecule type" value="Genomic_DNA"/>
</dbReference>
<accession>A0AAP0DX80</accession>
<proteinExistence type="predicted"/>
<sequence>MCTGVLSLVVTRSIDWRKLVARARERERERDLVRLVLFCLVVEIRVLLNFRYTGIYTMVRVVIEM</sequence>
<evidence type="ECO:0000313" key="1">
    <source>
        <dbReference type="EMBL" id="KAK9082759.1"/>
    </source>
</evidence>
<protein>
    <submittedName>
        <fullName evidence="1">Uncharacterized protein</fullName>
    </submittedName>
</protein>
<gene>
    <name evidence="1" type="ORF">Scep_029230</name>
</gene>
<dbReference type="AlphaFoldDB" id="A0AAP0DX80"/>
<reference evidence="1 2" key="1">
    <citation type="submission" date="2024-01" db="EMBL/GenBank/DDBJ databases">
        <title>Genome assemblies of Stephania.</title>
        <authorList>
            <person name="Yang L."/>
        </authorList>
    </citation>
    <scope>NUCLEOTIDE SEQUENCE [LARGE SCALE GENOMIC DNA]</scope>
    <source>
        <strain evidence="1">JXDWG</strain>
        <tissue evidence="1">Leaf</tissue>
    </source>
</reference>